<sequence length="327" mass="34394">MSTVVHVSGISSSTSEKDIRDFFSFCGKISDLTIEEDTKTEAVPTKHATVTFEKETAAKTALLLDSTQLGPAQIHVTSGSSTAAPSSATGAHHDEHDVPQEEKPRSRILAEYLAHGYVISDKAIEKAIMLDQQHGVSQKFMTYLNSLDAKYKVTEKSKAADEKYGVSAKANQAWGGLASYFDKAINTPTGKKLRSFYEEGNKQVMDVHNEARHLANLKAGKSEPVPTGEGSRTTCNCGATLGKCGCAPGTCACSNCAKNPDAKTSKVGVEEAGLEVVPGTDKTKCNCGATAEKCPCEPGKCACAKCAKNPDDTSAAAPTTATSATST</sequence>
<dbReference type="AlphaFoldDB" id="A0A0D2APC8"/>
<dbReference type="GO" id="GO:0003723">
    <property type="term" value="F:RNA binding"/>
    <property type="evidence" value="ECO:0007669"/>
    <property type="project" value="UniProtKB-UniRule"/>
</dbReference>
<keyword evidence="5" id="KW-1185">Reference proteome</keyword>
<dbReference type="PANTHER" id="PTHR32343">
    <property type="entry name" value="SERINE/ARGININE-RICH SPLICING FACTOR"/>
    <property type="match status" value="1"/>
</dbReference>
<dbReference type="InParanoid" id="A0A0D2APC8"/>
<evidence type="ECO:0000256" key="2">
    <source>
        <dbReference type="SAM" id="MobiDB-lite"/>
    </source>
</evidence>
<evidence type="ECO:0000313" key="4">
    <source>
        <dbReference type="EMBL" id="KIW08513.1"/>
    </source>
</evidence>
<dbReference type="GeneID" id="27309380"/>
<accession>A0A0D2APC8</accession>
<dbReference type="VEuPathDB" id="FungiDB:PV09_01407"/>
<dbReference type="Pfam" id="PF00076">
    <property type="entry name" value="RRM_1"/>
    <property type="match status" value="1"/>
</dbReference>
<feature type="compositionally biased region" description="Low complexity" evidence="2">
    <location>
        <begin position="77"/>
        <end position="90"/>
    </location>
</feature>
<dbReference type="SMART" id="SM00360">
    <property type="entry name" value="RRM"/>
    <property type="match status" value="1"/>
</dbReference>
<evidence type="ECO:0000256" key="1">
    <source>
        <dbReference type="PROSITE-ProRule" id="PRU00176"/>
    </source>
</evidence>
<dbReference type="InterPro" id="IPR000504">
    <property type="entry name" value="RRM_dom"/>
</dbReference>
<dbReference type="RefSeq" id="XP_016218382.1">
    <property type="nucleotide sequence ID" value="XM_016354287.1"/>
</dbReference>
<feature type="domain" description="RRM" evidence="3">
    <location>
        <begin position="3"/>
        <end position="81"/>
    </location>
</feature>
<reference evidence="4 5" key="1">
    <citation type="submission" date="2015-01" db="EMBL/GenBank/DDBJ databases">
        <title>The Genome Sequence of Ochroconis gallopava CBS43764.</title>
        <authorList>
            <consortium name="The Broad Institute Genomics Platform"/>
            <person name="Cuomo C."/>
            <person name="de Hoog S."/>
            <person name="Gorbushina A."/>
            <person name="Stielow B."/>
            <person name="Teixiera M."/>
            <person name="Abouelleil A."/>
            <person name="Chapman S.B."/>
            <person name="Priest M."/>
            <person name="Young S.K."/>
            <person name="Wortman J."/>
            <person name="Nusbaum C."/>
            <person name="Birren B."/>
        </authorList>
    </citation>
    <scope>NUCLEOTIDE SEQUENCE [LARGE SCALE GENOMIC DNA]</scope>
    <source>
        <strain evidence="4 5">CBS 43764</strain>
    </source>
</reference>
<evidence type="ECO:0000259" key="3">
    <source>
        <dbReference type="PROSITE" id="PS50102"/>
    </source>
</evidence>
<organism evidence="4 5">
    <name type="scientific">Verruconis gallopava</name>
    <dbReference type="NCBI Taxonomy" id="253628"/>
    <lineage>
        <taxon>Eukaryota</taxon>
        <taxon>Fungi</taxon>
        <taxon>Dikarya</taxon>
        <taxon>Ascomycota</taxon>
        <taxon>Pezizomycotina</taxon>
        <taxon>Dothideomycetes</taxon>
        <taxon>Pleosporomycetidae</taxon>
        <taxon>Venturiales</taxon>
        <taxon>Sympoventuriaceae</taxon>
        <taxon>Verruconis</taxon>
    </lineage>
</organism>
<evidence type="ECO:0000313" key="5">
    <source>
        <dbReference type="Proteomes" id="UP000053259"/>
    </source>
</evidence>
<dbReference type="PROSITE" id="PS50102">
    <property type="entry name" value="RRM"/>
    <property type="match status" value="1"/>
</dbReference>
<dbReference type="Proteomes" id="UP000053259">
    <property type="component" value="Unassembled WGS sequence"/>
</dbReference>
<dbReference type="Gene3D" id="3.30.70.330">
    <property type="match status" value="1"/>
</dbReference>
<name>A0A0D2APC8_9PEZI</name>
<proteinExistence type="predicted"/>
<dbReference type="InterPro" id="IPR035979">
    <property type="entry name" value="RBD_domain_sf"/>
</dbReference>
<feature type="compositionally biased region" description="Basic and acidic residues" evidence="2">
    <location>
        <begin position="91"/>
        <end position="104"/>
    </location>
</feature>
<dbReference type="OrthoDB" id="7763451at2759"/>
<dbReference type="SUPFAM" id="SSF54928">
    <property type="entry name" value="RNA-binding domain, RBD"/>
    <property type="match status" value="1"/>
</dbReference>
<dbReference type="STRING" id="253628.A0A0D2APC8"/>
<feature type="region of interest" description="Disordered" evidence="2">
    <location>
        <begin position="76"/>
        <end position="104"/>
    </location>
</feature>
<dbReference type="EMBL" id="KN847531">
    <property type="protein sequence ID" value="KIW08513.1"/>
    <property type="molecule type" value="Genomic_DNA"/>
</dbReference>
<keyword evidence="1" id="KW-0694">RNA-binding</keyword>
<protein>
    <recommendedName>
        <fullName evidence="3">RRM domain-containing protein</fullName>
    </recommendedName>
</protein>
<gene>
    <name evidence="4" type="ORF">PV09_01407</name>
</gene>
<dbReference type="PANTHER" id="PTHR32343:SF10">
    <property type="entry name" value="RNA-BINDING REGION RNP-1 DOMAIN-CONTAINING PROTEIN"/>
    <property type="match status" value="1"/>
</dbReference>
<dbReference type="InterPro" id="IPR012677">
    <property type="entry name" value="Nucleotide-bd_a/b_plait_sf"/>
</dbReference>
<dbReference type="HOGENOM" id="CLU_074138_0_0_1"/>